<dbReference type="Proteomes" id="UP001179361">
    <property type="component" value="Unassembled WGS sequence"/>
</dbReference>
<dbReference type="Pfam" id="PF14534">
    <property type="entry name" value="DUF4440"/>
    <property type="match status" value="1"/>
</dbReference>
<feature type="signal peptide" evidence="1">
    <location>
        <begin position="1"/>
        <end position="25"/>
    </location>
</feature>
<evidence type="ECO:0000313" key="3">
    <source>
        <dbReference type="EMBL" id="MCD2515295.1"/>
    </source>
</evidence>
<dbReference type="InterPro" id="IPR032710">
    <property type="entry name" value="NTF2-like_dom_sf"/>
</dbReference>
<feature type="chain" id="PRO_5046661828" evidence="1">
    <location>
        <begin position="26"/>
        <end position="170"/>
    </location>
</feature>
<dbReference type="Gene3D" id="3.10.450.50">
    <property type="match status" value="1"/>
</dbReference>
<organism evidence="3 4">
    <name type="scientific">Massilia phyllostachyos</name>
    <dbReference type="NCBI Taxonomy" id="2898585"/>
    <lineage>
        <taxon>Bacteria</taxon>
        <taxon>Pseudomonadati</taxon>
        <taxon>Pseudomonadota</taxon>
        <taxon>Betaproteobacteria</taxon>
        <taxon>Burkholderiales</taxon>
        <taxon>Oxalobacteraceae</taxon>
        <taxon>Telluria group</taxon>
        <taxon>Massilia</taxon>
    </lineage>
</organism>
<protein>
    <submittedName>
        <fullName evidence="3">Nuclear transport factor 2 family protein</fullName>
    </submittedName>
</protein>
<evidence type="ECO:0000313" key="4">
    <source>
        <dbReference type="Proteomes" id="UP001179361"/>
    </source>
</evidence>
<dbReference type="SUPFAM" id="SSF54427">
    <property type="entry name" value="NTF2-like"/>
    <property type="match status" value="1"/>
</dbReference>
<feature type="domain" description="DUF4440" evidence="2">
    <location>
        <begin position="42"/>
        <end position="148"/>
    </location>
</feature>
<reference evidence="3" key="1">
    <citation type="submission" date="2021-11" db="EMBL/GenBank/DDBJ databases">
        <title>The complete genome of Massilia sp sp. G4R7.</title>
        <authorList>
            <person name="Liu L."/>
            <person name="Yue J."/>
            <person name="Yuan J."/>
            <person name="Yang F."/>
            <person name="Li L."/>
        </authorList>
    </citation>
    <scope>NUCLEOTIDE SEQUENCE</scope>
    <source>
        <strain evidence="3">G4R7</strain>
    </source>
</reference>
<gene>
    <name evidence="3" type="ORF">LQ564_03095</name>
</gene>
<evidence type="ECO:0000256" key="1">
    <source>
        <dbReference type="SAM" id="SignalP"/>
    </source>
</evidence>
<proteinExistence type="predicted"/>
<keyword evidence="4" id="KW-1185">Reference proteome</keyword>
<sequence length="170" mass="18550">MMNGLKGWKRLVVVAVMLGTHHGVAASMPPQAMKADTLVQDILDVERKRMEAVTGGDVETLKRLISRQYYHVESNGRLRTRTAFLQAVAEHTFSTGNYQIDDSEVQVAPDGGSAVVVGTFNAVSKAADARRIRAHYVRVWVRQGASWVNTVHQSTEITPAGAAAGVRPVR</sequence>
<dbReference type="RefSeq" id="WP_231056606.1">
    <property type="nucleotide sequence ID" value="NZ_JAJNOC010000001.1"/>
</dbReference>
<comment type="caution">
    <text evidence="3">The sequence shown here is derived from an EMBL/GenBank/DDBJ whole genome shotgun (WGS) entry which is preliminary data.</text>
</comment>
<dbReference type="EMBL" id="JAJNOC010000001">
    <property type="protein sequence ID" value="MCD2515295.1"/>
    <property type="molecule type" value="Genomic_DNA"/>
</dbReference>
<evidence type="ECO:0000259" key="2">
    <source>
        <dbReference type="Pfam" id="PF14534"/>
    </source>
</evidence>
<dbReference type="InterPro" id="IPR027843">
    <property type="entry name" value="DUF4440"/>
</dbReference>
<name>A0ABS8Q0M3_9BURK</name>
<keyword evidence="1" id="KW-0732">Signal</keyword>
<accession>A0ABS8Q0M3</accession>